<sequence length="649" mass="70585">MVEIHKMIMSFRDIMDLPPCNSSASLREIVLKTLEDLEKIYPAIIPKKEVAKIKAKSTDEGMAYLCDALKSLGESWLVNNDLKGNVKMVVPSCKDKSNMAKIGESMLGTLDSLIKMASCDCDDDEKESSSIISSSSRRSTSTIRSRSSNTFSSSDASSSSIFSPSSSPITPTSVLPHTTSSSRNNKNPPSSSCVSSSPLVSSISRASPKLSPIDMKRLSFHMSPSRITKLQQQETTTTSAPSSMASQVPPLPPTLPSTQQNNEPSPPPAPPPNLPPGESLAEIPPPPPPLPSTDAESTSSSSVAPPPPPPLPSTDGESTSSSSVAPPPPPPLQDKKDGSAGGAPPPPMPPGGGGRSTSLRAKATTKLKRSAQLATIYRTLKGKLEGSNTNKSSGGRRKGVGAATADGNSASGKQGMADALAEMTKRSSYFQQIEEDVQKYTKEIQELRSVLTNMKIKDMAELNKSHRHVESVLEKLSDESQVLARFEDFPTKKLEALRMAAALWDKLDSILSELQNWNLVVPLPHQLDRVERYFTKIKTELDTLERTKDEEAKKFKNHNIEFDFHILVKIKEAMVDVSSSCMELALKEKRDDRNKNEAAKQESCKLLWKAFQFAFRVYTFAGGHDDRADTLARELAHEIEKNPNDPSQS</sequence>
<dbReference type="EMBL" id="JASCZI010120877">
    <property type="protein sequence ID" value="MED6156705.1"/>
    <property type="molecule type" value="Genomic_DNA"/>
</dbReference>
<feature type="compositionally biased region" description="Low complexity" evidence="3">
    <location>
        <begin position="313"/>
        <end position="324"/>
    </location>
</feature>
<evidence type="ECO:0008006" key="6">
    <source>
        <dbReference type="Google" id="ProtNLM"/>
    </source>
</evidence>
<dbReference type="PANTHER" id="PTHR31342">
    <property type="entry name" value="PROTEIN CHUP1, CHLOROPLASTIC"/>
    <property type="match status" value="1"/>
</dbReference>
<protein>
    <recommendedName>
        <fullName evidence="6">Hydroxyproline-rich glycoprotein family protein</fullName>
    </recommendedName>
</protein>
<feature type="coiled-coil region" evidence="2">
    <location>
        <begin position="534"/>
        <end position="602"/>
    </location>
</feature>
<feature type="coiled-coil region" evidence="2">
    <location>
        <begin position="430"/>
        <end position="479"/>
    </location>
</feature>
<keyword evidence="5" id="KW-1185">Reference proteome</keyword>
<feature type="region of interest" description="Disordered" evidence="3">
    <location>
        <begin position="227"/>
        <end position="370"/>
    </location>
</feature>
<feature type="region of interest" description="Disordered" evidence="3">
    <location>
        <begin position="384"/>
        <end position="416"/>
    </location>
</feature>
<dbReference type="PANTHER" id="PTHR31342:SF16">
    <property type="entry name" value="TALIN_MIDDLE DOMAIN-CONTAINING PROTEIN"/>
    <property type="match status" value="1"/>
</dbReference>
<name>A0ABU6U686_9FABA</name>
<dbReference type="Pfam" id="PF05600">
    <property type="entry name" value="CDK5RAP3"/>
    <property type="match status" value="1"/>
</dbReference>
<evidence type="ECO:0000313" key="5">
    <source>
        <dbReference type="Proteomes" id="UP001341840"/>
    </source>
</evidence>
<feature type="compositionally biased region" description="Pro residues" evidence="3">
    <location>
        <begin position="264"/>
        <end position="275"/>
    </location>
</feature>
<dbReference type="SUPFAM" id="SSF101447">
    <property type="entry name" value="Formin homology 2 domain (FH2 domain)"/>
    <property type="match status" value="1"/>
</dbReference>
<feature type="compositionally biased region" description="Low complexity" evidence="3">
    <location>
        <begin position="292"/>
        <end position="303"/>
    </location>
</feature>
<feature type="compositionally biased region" description="Low complexity" evidence="3">
    <location>
        <begin position="180"/>
        <end position="208"/>
    </location>
</feature>
<comment type="caution">
    <text evidence="4">The sequence shown here is derived from an EMBL/GenBank/DDBJ whole genome shotgun (WGS) entry which is preliminary data.</text>
</comment>
<dbReference type="InterPro" id="IPR040265">
    <property type="entry name" value="CHUP1/IPGA1-like"/>
</dbReference>
<keyword evidence="1 2" id="KW-0175">Coiled coil</keyword>
<gene>
    <name evidence="4" type="ORF">PIB30_016861</name>
</gene>
<accession>A0ABU6U686</accession>
<evidence type="ECO:0000256" key="1">
    <source>
        <dbReference type="ARBA" id="ARBA00023054"/>
    </source>
</evidence>
<reference evidence="4 5" key="1">
    <citation type="journal article" date="2023" name="Plants (Basel)">
        <title>Bridging the Gap: Combining Genomics and Transcriptomics Approaches to Understand Stylosanthes scabra, an Orphan Legume from the Brazilian Caatinga.</title>
        <authorList>
            <person name="Ferreira-Neto J.R.C."/>
            <person name="da Silva M.D."/>
            <person name="Binneck E."/>
            <person name="de Melo N.F."/>
            <person name="da Silva R.H."/>
            <person name="de Melo A.L.T.M."/>
            <person name="Pandolfi V."/>
            <person name="Bustamante F.O."/>
            <person name="Brasileiro-Vidal A.C."/>
            <person name="Benko-Iseppon A.M."/>
        </authorList>
    </citation>
    <scope>NUCLEOTIDE SEQUENCE [LARGE SCALE GENOMIC DNA]</scope>
    <source>
        <tissue evidence="4">Leaves</tissue>
    </source>
</reference>
<feature type="compositionally biased region" description="Low complexity" evidence="3">
    <location>
        <begin position="235"/>
        <end position="248"/>
    </location>
</feature>
<feature type="compositionally biased region" description="Low complexity" evidence="3">
    <location>
        <begin position="129"/>
        <end position="173"/>
    </location>
</feature>
<dbReference type="Proteomes" id="UP001341840">
    <property type="component" value="Unassembled WGS sequence"/>
</dbReference>
<dbReference type="InterPro" id="IPR008491">
    <property type="entry name" value="CDK5RAP3"/>
</dbReference>
<evidence type="ECO:0000256" key="2">
    <source>
        <dbReference type="SAM" id="Coils"/>
    </source>
</evidence>
<organism evidence="4 5">
    <name type="scientific">Stylosanthes scabra</name>
    <dbReference type="NCBI Taxonomy" id="79078"/>
    <lineage>
        <taxon>Eukaryota</taxon>
        <taxon>Viridiplantae</taxon>
        <taxon>Streptophyta</taxon>
        <taxon>Embryophyta</taxon>
        <taxon>Tracheophyta</taxon>
        <taxon>Spermatophyta</taxon>
        <taxon>Magnoliopsida</taxon>
        <taxon>eudicotyledons</taxon>
        <taxon>Gunneridae</taxon>
        <taxon>Pentapetalae</taxon>
        <taxon>rosids</taxon>
        <taxon>fabids</taxon>
        <taxon>Fabales</taxon>
        <taxon>Fabaceae</taxon>
        <taxon>Papilionoideae</taxon>
        <taxon>50 kb inversion clade</taxon>
        <taxon>dalbergioids sensu lato</taxon>
        <taxon>Dalbergieae</taxon>
        <taxon>Pterocarpus clade</taxon>
        <taxon>Stylosanthes</taxon>
    </lineage>
</organism>
<proteinExistence type="predicted"/>
<evidence type="ECO:0000256" key="3">
    <source>
        <dbReference type="SAM" id="MobiDB-lite"/>
    </source>
</evidence>
<evidence type="ECO:0000313" key="4">
    <source>
        <dbReference type="EMBL" id="MED6156705.1"/>
    </source>
</evidence>
<feature type="region of interest" description="Disordered" evidence="3">
    <location>
        <begin position="124"/>
        <end position="210"/>
    </location>
</feature>